<comment type="caution">
    <text evidence="1">The sequence shown here is derived from an EMBL/GenBank/DDBJ whole genome shotgun (WGS) entry which is preliminary data.</text>
</comment>
<evidence type="ECO:0000313" key="1">
    <source>
        <dbReference type="EMBL" id="KAK7683045.1"/>
    </source>
</evidence>
<dbReference type="EMBL" id="JASBNA010000032">
    <property type="protein sequence ID" value="KAK7683045.1"/>
    <property type="molecule type" value="Genomic_DNA"/>
</dbReference>
<keyword evidence="2" id="KW-1185">Reference proteome</keyword>
<dbReference type="AlphaFoldDB" id="A0AAW0FVY0"/>
<gene>
    <name evidence="1" type="ORF">QCA50_013717</name>
</gene>
<dbReference type="Proteomes" id="UP001385951">
    <property type="component" value="Unassembled WGS sequence"/>
</dbReference>
<protein>
    <submittedName>
        <fullName evidence="1">Uncharacterized protein</fullName>
    </submittedName>
</protein>
<accession>A0AAW0FVY0</accession>
<sequence>MIYIASNNPAFYDVWMWCPDATIQNISENFISILKLFVTEQTAKRTGCSPWDSAILVPNEKFERFMEGPAQYKDELGCFVRTCRIVRTQYILCIMLNMLSVYEIRSIGAYDSDGVI</sequence>
<reference evidence="1 2" key="1">
    <citation type="submission" date="2022-09" db="EMBL/GenBank/DDBJ databases">
        <authorList>
            <person name="Palmer J.M."/>
        </authorList>
    </citation>
    <scope>NUCLEOTIDE SEQUENCE [LARGE SCALE GENOMIC DNA]</scope>
    <source>
        <strain evidence="1 2">DSM 7382</strain>
    </source>
</reference>
<proteinExistence type="predicted"/>
<name>A0AAW0FVY0_9APHY</name>
<evidence type="ECO:0000313" key="2">
    <source>
        <dbReference type="Proteomes" id="UP001385951"/>
    </source>
</evidence>
<organism evidence="1 2">
    <name type="scientific">Cerrena zonata</name>
    <dbReference type="NCBI Taxonomy" id="2478898"/>
    <lineage>
        <taxon>Eukaryota</taxon>
        <taxon>Fungi</taxon>
        <taxon>Dikarya</taxon>
        <taxon>Basidiomycota</taxon>
        <taxon>Agaricomycotina</taxon>
        <taxon>Agaricomycetes</taxon>
        <taxon>Polyporales</taxon>
        <taxon>Cerrenaceae</taxon>
        <taxon>Cerrena</taxon>
    </lineage>
</organism>